<sequence>MQNEKMKILIIGSGGREHMLAKVCTASPLAKEVIVAPGNGGMSKEFAAFPINVEDNESIVRLATEENIDFVVVGPEVPLCNGAVDALNEKGILTYGPNAAGAELEGSKAFTKDFLARHNIPTAAYGNFSEVEDALDFLGKSKVPLVVKASG</sequence>
<feature type="domain" description="Phosphoribosylglycinamide synthetase N-terminal" evidence="5">
    <location>
        <begin position="6"/>
        <end position="105"/>
    </location>
</feature>
<dbReference type="Pfam" id="PF02844">
    <property type="entry name" value="GARS_N"/>
    <property type="match status" value="1"/>
</dbReference>
<dbReference type="GO" id="GO:0005524">
    <property type="term" value="F:ATP binding"/>
    <property type="evidence" value="ECO:0007669"/>
    <property type="project" value="UniProtKB-KW"/>
</dbReference>
<dbReference type="InterPro" id="IPR020561">
    <property type="entry name" value="PRibGlycinamid_synth_ATP-grasp"/>
</dbReference>
<evidence type="ECO:0000256" key="1">
    <source>
        <dbReference type="ARBA" id="ARBA00022598"/>
    </source>
</evidence>
<dbReference type="PANTHER" id="PTHR43472">
    <property type="entry name" value="PHOSPHORIBOSYLAMINE--GLYCINE LIGASE"/>
    <property type="match status" value="1"/>
</dbReference>
<dbReference type="Pfam" id="PF01071">
    <property type="entry name" value="GARS_A"/>
    <property type="match status" value="1"/>
</dbReference>
<keyword evidence="2" id="KW-0547">Nucleotide-binding</keyword>
<dbReference type="PANTHER" id="PTHR43472:SF1">
    <property type="entry name" value="PHOSPHORIBOSYLAMINE--GLYCINE LIGASE, CHLOROPLASTIC"/>
    <property type="match status" value="1"/>
</dbReference>
<organism evidence="6">
    <name type="scientific">marine metagenome</name>
    <dbReference type="NCBI Taxonomy" id="408172"/>
    <lineage>
        <taxon>unclassified sequences</taxon>
        <taxon>metagenomes</taxon>
        <taxon>ecological metagenomes</taxon>
    </lineage>
</organism>
<dbReference type="SUPFAM" id="SSF56059">
    <property type="entry name" value="Glutathione synthetase ATP-binding domain-like"/>
    <property type="match status" value="1"/>
</dbReference>
<dbReference type="GO" id="GO:0009113">
    <property type="term" value="P:purine nucleobase biosynthetic process"/>
    <property type="evidence" value="ECO:0007669"/>
    <property type="project" value="InterPro"/>
</dbReference>
<keyword evidence="3" id="KW-0067">ATP-binding</keyword>
<evidence type="ECO:0000259" key="4">
    <source>
        <dbReference type="Pfam" id="PF01071"/>
    </source>
</evidence>
<evidence type="ECO:0000313" key="6">
    <source>
        <dbReference type="EMBL" id="SVE12696.1"/>
    </source>
</evidence>
<accession>A0A383AXJ7</accession>
<gene>
    <name evidence="6" type="ORF">METZ01_LOCUS465550</name>
</gene>
<keyword evidence="1" id="KW-0436">Ligase</keyword>
<reference evidence="6" key="1">
    <citation type="submission" date="2018-05" db="EMBL/GenBank/DDBJ databases">
        <authorList>
            <person name="Lanie J.A."/>
            <person name="Ng W.-L."/>
            <person name="Kazmierczak K.M."/>
            <person name="Andrzejewski T.M."/>
            <person name="Davidsen T.M."/>
            <person name="Wayne K.J."/>
            <person name="Tettelin H."/>
            <person name="Glass J.I."/>
            <person name="Rusch D."/>
            <person name="Podicherti R."/>
            <person name="Tsui H.-C.T."/>
            <person name="Winkler M.E."/>
        </authorList>
    </citation>
    <scope>NUCLEOTIDE SEQUENCE</scope>
</reference>
<dbReference type="AlphaFoldDB" id="A0A383AXJ7"/>
<dbReference type="GO" id="GO:0004637">
    <property type="term" value="F:phosphoribosylamine-glycine ligase activity"/>
    <property type="evidence" value="ECO:0007669"/>
    <property type="project" value="InterPro"/>
</dbReference>
<evidence type="ECO:0008006" key="7">
    <source>
        <dbReference type="Google" id="ProtNLM"/>
    </source>
</evidence>
<evidence type="ECO:0000256" key="3">
    <source>
        <dbReference type="ARBA" id="ARBA00022840"/>
    </source>
</evidence>
<evidence type="ECO:0000256" key="2">
    <source>
        <dbReference type="ARBA" id="ARBA00022741"/>
    </source>
</evidence>
<proteinExistence type="predicted"/>
<dbReference type="InterPro" id="IPR016185">
    <property type="entry name" value="PreATP-grasp_dom_sf"/>
</dbReference>
<dbReference type="InterPro" id="IPR000115">
    <property type="entry name" value="PRibGlycinamide_synth"/>
</dbReference>
<dbReference type="InterPro" id="IPR020562">
    <property type="entry name" value="PRibGlycinamide_synth_N"/>
</dbReference>
<protein>
    <recommendedName>
        <fullName evidence="7">ATP-grasp domain-containing protein</fullName>
    </recommendedName>
</protein>
<dbReference type="SUPFAM" id="SSF52440">
    <property type="entry name" value="PreATP-grasp domain"/>
    <property type="match status" value="1"/>
</dbReference>
<feature type="domain" description="Phosphoribosylglycinamide synthetase ATP-grasp (A)" evidence="4">
    <location>
        <begin position="106"/>
        <end position="151"/>
    </location>
</feature>
<dbReference type="Gene3D" id="3.40.50.20">
    <property type="match status" value="1"/>
</dbReference>
<dbReference type="EMBL" id="UINC01195911">
    <property type="protein sequence ID" value="SVE12696.1"/>
    <property type="molecule type" value="Genomic_DNA"/>
</dbReference>
<evidence type="ECO:0000259" key="5">
    <source>
        <dbReference type="Pfam" id="PF02844"/>
    </source>
</evidence>
<feature type="non-terminal residue" evidence="6">
    <location>
        <position position="151"/>
    </location>
</feature>
<name>A0A383AXJ7_9ZZZZ</name>